<evidence type="ECO:0000313" key="2">
    <source>
        <dbReference type="Proteomes" id="UP000058613"/>
    </source>
</evidence>
<proteinExistence type="predicted"/>
<reference evidence="1 2" key="1">
    <citation type="submission" date="2015-10" db="EMBL/GenBank/DDBJ databases">
        <title>Complete genome sequence of hyperthermophilic archaeon Pyrodictium delaneyi Su06.</title>
        <authorList>
            <person name="Jung J.-H."/>
            <person name="Lin J."/>
            <person name="Holden J.F."/>
            <person name="Park C.-S."/>
        </authorList>
    </citation>
    <scope>NUCLEOTIDE SEQUENCE [LARGE SCALE GENOMIC DNA]</scope>
    <source>
        <strain evidence="1 2">Su06</strain>
    </source>
</reference>
<dbReference type="SUPFAM" id="SSF46785">
    <property type="entry name" value="Winged helix' DNA-binding domain"/>
    <property type="match status" value="1"/>
</dbReference>
<evidence type="ECO:0000313" key="1">
    <source>
        <dbReference type="EMBL" id="ALL00759.1"/>
    </source>
</evidence>
<dbReference type="AlphaFoldDB" id="A0A0P0N2C0"/>
<protein>
    <recommendedName>
        <fullName evidence="3">Transcription regulator TrmB N-terminal domain-containing protein</fullName>
    </recommendedName>
</protein>
<dbReference type="InterPro" id="IPR036390">
    <property type="entry name" value="WH_DNA-bd_sf"/>
</dbReference>
<dbReference type="KEGG" id="pdl:Pyrde_0709"/>
<dbReference type="EMBL" id="CP013011">
    <property type="protein sequence ID" value="ALL00759.1"/>
    <property type="molecule type" value="Genomic_DNA"/>
</dbReference>
<dbReference type="Gene3D" id="1.10.10.10">
    <property type="entry name" value="Winged helix-like DNA-binding domain superfamily/Winged helix DNA-binding domain"/>
    <property type="match status" value="1"/>
</dbReference>
<organism evidence="1 2">
    <name type="scientific">Pyrodictium delaneyi</name>
    <dbReference type="NCBI Taxonomy" id="1273541"/>
    <lineage>
        <taxon>Archaea</taxon>
        <taxon>Thermoproteota</taxon>
        <taxon>Thermoprotei</taxon>
        <taxon>Desulfurococcales</taxon>
        <taxon>Pyrodictiaceae</taxon>
        <taxon>Pyrodictium</taxon>
    </lineage>
</organism>
<dbReference type="Proteomes" id="UP000058613">
    <property type="component" value="Chromosome"/>
</dbReference>
<evidence type="ECO:0008006" key="3">
    <source>
        <dbReference type="Google" id="ProtNLM"/>
    </source>
</evidence>
<name>A0A0P0N2C0_9CREN</name>
<accession>A0A0P0N2C0</accession>
<gene>
    <name evidence="1" type="ORF">Pyrde_0709</name>
</gene>
<dbReference type="InterPro" id="IPR036388">
    <property type="entry name" value="WH-like_DNA-bd_sf"/>
</dbReference>
<sequence length="95" mass="11028">MVAVPRRRRLVDLEIIMESLKARNPEYARLLEELRRRPLSTSEAAALVEGKSNKTVYGFLRRLEAKGLIEGRLNPVTNEVVWYFKQSRGGRRSEE</sequence>